<name>A0A378YF35_9BURK</name>
<dbReference type="KEGG" id="ppnm:LV28_25130"/>
<dbReference type="InterPro" id="IPR032556">
    <property type="entry name" value="DUF4936"/>
</dbReference>
<protein>
    <recommendedName>
        <fullName evidence="3">DUF4936 family protein</fullName>
    </recommendedName>
</protein>
<evidence type="ECO:0000313" key="1">
    <source>
        <dbReference type="EMBL" id="SUA75101.1"/>
    </source>
</evidence>
<evidence type="ECO:0000313" key="2">
    <source>
        <dbReference type="Proteomes" id="UP000254573"/>
    </source>
</evidence>
<dbReference type="EMBL" id="UGSG01000001">
    <property type="protein sequence ID" value="SUA75101.1"/>
    <property type="molecule type" value="Genomic_DNA"/>
</dbReference>
<reference evidence="1 2" key="1">
    <citation type="submission" date="2018-06" db="EMBL/GenBank/DDBJ databases">
        <authorList>
            <consortium name="Pathogen Informatics"/>
            <person name="Doyle S."/>
        </authorList>
    </citation>
    <scope>NUCLEOTIDE SEQUENCE [LARGE SCALE GENOMIC DNA]</scope>
    <source>
        <strain evidence="1 2">NCTC13160</strain>
    </source>
</reference>
<accession>A0A378YF35</accession>
<proteinExistence type="predicted"/>
<evidence type="ECO:0008006" key="3">
    <source>
        <dbReference type="Google" id="ProtNLM"/>
    </source>
</evidence>
<dbReference type="RefSeq" id="WP_023595766.1">
    <property type="nucleotide sequence ID" value="NZ_CP009553.3"/>
</dbReference>
<dbReference type="Proteomes" id="UP000254573">
    <property type="component" value="Unassembled WGS sequence"/>
</dbReference>
<dbReference type="STRING" id="93220.A6P55_24365"/>
<dbReference type="AlphaFoldDB" id="A0A378YF35"/>
<gene>
    <name evidence="1" type="ORF">NCTC13160_00660</name>
</gene>
<dbReference type="OrthoDB" id="8527613at2"/>
<dbReference type="Pfam" id="PF16290">
    <property type="entry name" value="DUF4936"/>
    <property type="match status" value="1"/>
</dbReference>
<organism evidence="1 2">
    <name type="scientific">Pandoraea pnomenusa</name>
    <dbReference type="NCBI Taxonomy" id="93220"/>
    <lineage>
        <taxon>Bacteria</taxon>
        <taxon>Pseudomonadati</taxon>
        <taxon>Pseudomonadota</taxon>
        <taxon>Betaproteobacteria</taxon>
        <taxon>Burkholderiales</taxon>
        <taxon>Burkholderiaceae</taxon>
        <taxon>Pandoraea</taxon>
    </lineage>
</organism>
<sequence>MDCYVYYRVSTHDADAARQAVAQLLALAAARFGVAGRLQWRLDAPQSDAATLFATWMERYDSVDNAFVAALPSLVAESGLATLVQGERHVECFVDATAAQTPCA</sequence>